<sequence length="596" mass="66596">MKRKLISVAGVLIAGSLLFSACGSDSGTTASETQSSSSGTSAQASGTSGEKSYFKKYDEPITLTTHAVVGADTMYQDGGTAENNAWTQWQKEHLGIIWKLKWVAPDGATDQQKLDLAFASGDLPDVISPTKEQLAKYVAEDQILPLNNLIEDYASPLIKWAIEEAKERTKGSLFLPFTKAGQIYGFPVMKELMDYYNTNFIRDDILNQMGIAVPKTLAEYENVLEKYHQQYPKGYGLGMDNTLSAQAIPMAAYKAYPKHWVKTGNGEIVYGSIQPEAREALVKLAEWYKKGYIDPEFAVKDNSKLQEDVVQGNILTYYGHWASIAAPFNGMWSKVSGSNVTCMPNLTGEDGKTGVMANPWFDGSRAITKACRNPEAVMYLLNENWDSFYRNYTDLREKMKTEYGYEFKYPVTEERKPLNVDQVARDYPGAAQPRQLWKYDYPADLEGCGFMNSFYTHYTVLFGFTGGPVSIANGALASMADAVNKNDTSVLIGEGKNMYAEWTNTNPKMLTTFASTYNYWSEFEKTDEFSADAFSGAATPTMTEKKQYLDKLELETYTRIIMGSLPITAFDEFVQNWKKNGGDQITKEVNEWAKGL</sequence>
<feature type="signal peptide" evidence="2">
    <location>
        <begin position="1"/>
        <end position="21"/>
    </location>
</feature>
<comment type="caution">
    <text evidence="3">The sequence shown here is derived from an EMBL/GenBank/DDBJ whole genome shotgun (WGS) entry which is preliminary data.</text>
</comment>
<dbReference type="STRING" id="1195236.CTER_3008"/>
<keyword evidence="4" id="KW-1185">Reference proteome</keyword>
<accession>S0FLJ3</accession>
<dbReference type="PROSITE" id="PS51257">
    <property type="entry name" value="PROKAR_LIPOPROTEIN"/>
    <property type="match status" value="1"/>
</dbReference>
<name>S0FLJ3_RUMCE</name>
<evidence type="ECO:0000313" key="3">
    <source>
        <dbReference type="EMBL" id="EMS71191.1"/>
    </source>
</evidence>
<dbReference type="Proteomes" id="UP000014155">
    <property type="component" value="Unassembled WGS sequence"/>
</dbReference>
<dbReference type="AlphaFoldDB" id="S0FLJ3"/>
<gene>
    <name evidence="3" type="ORF">CTER_3008</name>
</gene>
<organism evidence="3 4">
    <name type="scientific">Ruminiclostridium cellobioparum subsp. termitidis CT1112</name>
    <dbReference type="NCBI Taxonomy" id="1195236"/>
    <lineage>
        <taxon>Bacteria</taxon>
        <taxon>Bacillati</taxon>
        <taxon>Bacillota</taxon>
        <taxon>Clostridia</taxon>
        <taxon>Eubacteriales</taxon>
        <taxon>Oscillospiraceae</taxon>
        <taxon>Ruminiclostridium</taxon>
    </lineage>
</organism>
<feature type="chain" id="PRO_5038409296" description="ABC-type sugar transport system, periplasmic component" evidence="2">
    <location>
        <begin position="22"/>
        <end position="596"/>
    </location>
</feature>
<dbReference type="SUPFAM" id="SSF53850">
    <property type="entry name" value="Periplasmic binding protein-like II"/>
    <property type="match status" value="2"/>
</dbReference>
<proteinExistence type="predicted"/>
<evidence type="ECO:0000256" key="2">
    <source>
        <dbReference type="SAM" id="SignalP"/>
    </source>
</evidence>
<protein>
    <recommendedName>
        <fullName evidence="5">ABC-type sugar transport system, periplasmic component</fullName>
    </recommendedName>
</protein>
<evidence type="ECO:0008006" key="5">
    <source>
        <dbReference type="Google" id="ProtNLM"/>
    </source>
</evidence>
<reference evidence="3 4" key="1">
    <citation type="journal article" date="2013" name="Genome Announc.">
        <title>Draft Genome Sequence of the Cellulolytic, Mesophilic, Anaerobic Bacterium Clostridium termitidis Strain CT1112 (DSM 5398).</title>
        <authorList>
            <person name="Lal S."/>
            <person name="Ramachandran U."/>
            <person name="Zhang X."/>
            <person name="Munir R."/>
            <person name="Sparling R."/>
            <person name="Levin D.B."/>
        </authorList>
    </citation>
    <scope>NUCLEOTIDE SEQUENCE [LARGE SCALE GENOMIC DNA]</scope>
    <source>
        <strain evidence="3 4">CT1112</strain>
    </source>
</reference>
<evidence type="ECO:0000313" key="4">
    <source>
        <dbReference type="Proteomes" id="UP000014155"/>
    </source>
</evidence>
<dbReference type="InterPro" id="IPR050490">
    <property type="entry name" value="Bact_solute-bd_prot1"/>
</dbReference>
<dbReference type="PATRIC" id="fig|1195236.3.peg.3232"/>
<keyword evidence="2" id="KW-0732">Signal</keyword>
<dbReference type="RefSeq" id="WP_004626944.1">
    <property type="nucleotide sequence ID" value="NZ_AORV01000042.1"/>
</dbReference>
<dbReference type="EMBL" id="AORV01000042">
    <property type="protein sequence ID" value="EMS71191.1"/>
    <property type="molecule type" value="Genomic_DNA"/>
</dbReference>
<dbReference type="PANTHER" id="PTHR43649:SF17">
    <property type="entry name" value="ABC TRANSPORTER SOLUTE BINDING PROTEIN-SUGAR TRANSPORT"/>
    <property type="match status" value="1"/>
</dbReference>
<dbReference type="PANTHER" id="PTHR43649">
    <property type="entry name" value="ARABINOSE-BINDING PROTEIN-RELATED"/>
    <property type="match status" value="1"/>
</dbReference>
<evidence type="ECO:0000256" key="1">
    <source>
        <dbReference type="SAM" id="MobiDB-lite"/>
    </source>
</evidence>
<feature type="region of interest" description="Disordered" evidence="1">
    <location>
        <begin position="27"/>
        <end position="50"/>
    </location>
</feature>
<dbReference type="eggNOG" id="COG1653">
    <property type="taxonomic scope" value="Bacteria"/>
</dbReference>
<dbReference type="Gene3D" id="3.40.190.10">
    <property type="entry name" value="Periplasmic binding protein-like II"/>
    <property type="match status" value="3"/>
</dbReference>